<dbReference type="InterPro" id="IPR003781">
    <property type="entry name" value="CoA-bd"/>
</dbReference>
<feature type="domain" description="ATP-grasp" evidence="2">
    <location>
        <begin position="488"/>
        <end position="686"/>
    </location>
</feature>
<dbReference type="GO" id="GO:0046872">
    <property type="term" value="F:metal ion binding"/>
    <property type="evidence" value="ECO:0007669"/>
    <property type="project" value="InterPro"/>
</dbReference>
<comment type="caution">
    <text evidence="3">The sequence shown here is derived from an EMBL/GenBank/DDBJ whole genome shotgun (WGS) entry which is preliminary data.</text>
</comment>
<dbReference type="GO" id="GO:0005524">
    <property type="term" value="F:ATP binding"/>
    <property type="evidence" value="ECO:0007669"/>
    <property type="project" value="UniProtKB-UniRule"/>
</dbReference>
<evidence type="ECO:0000259" key="2">
    <source>
        <dbReference type="PROSITE" id="PS50975"/>
    </source>
</evidence>
<dbReference type="GO" id="GO:0003824">
    <property type="term" value="F:catalytic activity"/>
    <property type="evidence" value="ECO:0007669"/>
    <property type="project" value="UniProtKB-ARBA"/>
</dbReference>
<dbReference type="Proteomes" id="UP000315889">
    <property type="component" value="Unassembled WGS sequence"/>
</dbReference>
<dbReference type="InterPro" id="IPR016102">
    <property type="entry name" value="Succinyl-CoA_synth-like"/>
</dbReference>
<dbReference type="InterPro" id="IPR032875">
    <property type="entry name" value="Succ_CoA_lig_flav_dom"/>
</dbReference>
<evidence type="ECO:0000256" key="1">
    <source>
        <dbReference type="PROSITE-ProRule" id="PRU00409"/>
    </source>
</evidence>
<dbReference type="SUPFAM" id="SSF52210">
    <property type="entry name" value="Succinyl-CoA synthetase domains"/>
    <property type="match status" value="2"/>
</dbReference>
<accession>A0A520ME85</accession>
<dbReference type="SUPFAM" id="SSF56059">
    <property type="entry name" value="Glutathione synthetase ATP-binding domain-like"/>
    <property type="match status" value="1"/>
</dbReference>
<dbReference type="PANTHER" id="PTHR42793:SF4">
    <property type="entry name" value="BLL6376 PROTEIN"/>
    <property type="match status" value="1"/>
</dbReference>
<dbReference type="Pfam" id="PF13607">
    <property type="entry name" value="Succ_CoA_lig"/>
    <property type="match status" value="1"/>
</dbReference>
<dbReference type="PANTHER" id="PTHR42793">
    <property type="entry name" value="COA BINDING DOMAIN CONTAINING PROTEIN"/>
    <property type="match status" value="1"/>
</dbReference>
<dbReference type="Gene3D" id="3.40.50.261">
    <property type="entry name" value="Succinyl-CoA synthetase domains"/>
    <property type="match status" value="2"/>
</dbReference>
<dbReference type="Pfam" id="PF13380">
    <property type="entry name" value="CoA_binding_2"/>
    <property type="match status" value="1"/>
</dbReference>
<dbReference type="Gene3D" id="3.30.1490.20">
    <property type="entry name" value="ATP-grasp fold, A domain"/>
    <property type="match status" value="1"/>
</dbReference>
<name>A0A520ME85_9GAMM</name>
<dbReference type="AlphaFoldDB" id="A0A520ME85"/>
<protein>
    <submittedName>
        <fullName evidence="3">CoA-binding protein</fullName>
    </submittedName>
</protein>
<evidence type="ECO:0000313" key="4">
    <source>
        <dbReference type="Proteomes" id="UP000315889"/>
    </source>
</evidence>
<dbReference type="SUPFAM" id="SSF51735">
    <property type="entry name" value="NAD(P)-binding Rossmann-fold domains"/>
    <property type="match status" value="1"/>
</dbReference>
<dbReference type="Pfam" id="PF13549">
    <property type="entry name" value="ATP-grasp_5"/>
    <property type="match status" value="1"/>
</dbReference>
<proteinExistence type="predicted"/>
<reference evidence="3 4" key="1">
    <citation type="submission" date="2019-02" db="EMBL/GenBank/DDBJ databases">
        <title>Prokaryotic population dynamics and viral predation in marine succession experiment using metagenomics: the confinement effect.</title>
        <authorList>
            <person name="Haro-Moreno J.M."/>
            <person name="Rodriguez-Valera F."/>
            <person name="Lopez-Perez M."/>
        </authorList>
    </citation>
    <scope>NUCLEOTIDE SEQUENCE [LARGE SCALE GENOMIC DNA]</scope>
    <source>
        <strain evidence="3">MED-G170</strain>
    </source>
</reference>
<gene>
    <name evidence="3" type="ORF">EVB03_07380</name>
</gene>
<dbReference type="Gene3D" id="3.30.470.20">
    <property type="entry name" value="ATP-grasp fold, B domain"/>
    <property type="match status" value="1"/>
</dbReference>
<dbReference type="SMART" id="SM00881">
    <property type="entry name" value="CoA_binding"/>
    <property type="match status" value="1"/>
</dbReference>
<keyword evidence="1" id="KW-0067">ATP-binding</keyword>
<dbReference type="InterPro" id="IPR011761">
    <property type="entry name" value="ATP-grasp"/>
</dbReference>
<dbReference type="PROSITE" id="PS50975">
    <property type="entry name" value="ATP_GRASP"/>
    <property type="match status" value="1"/>
</dbReference>
<evidence type="ECO:0000313" key="3">
    <source>
        <dbReference type="EMBL" id="RZO19533.1"/>
    </source>
</evidence>
<dbReference type="InterPro" id="IPR036291">
    <property type="entry name" value="NAD(P)-bd_dom_sf"/>
</dbReference>
<dbReference type="EMBL" id="SHBP01000010">
    <property type="protein sequence ID" value="RZO19533.1"/>
    <property type="molecule type" value="Genomic_DNA"/>
</dbReference>
<keyword evidence="1" id="KW-0547">Nucleotide-binding</keyword>
<dbReference type="Gene3D" id="3.40.50.720">
    <property type="entry name" value="NAD(P)-binding Rossmann-like Domain"/>
    <property type="match status" value="1"/>
</dbReference>
<sequence>MANLKRFLTPKSIAIYGGSWAMNVIEQLQISKYNGEIWPVHPNRSDIGGITCFADTQSLPGVPDAAFIGVNRELTIEIIGELSSIDAGGAICFASGYREANKEHQIKNSGYLDLQDQLVSAAGNMPMLGPNCYGYLNYLDNVTLWPDQHGGHQVDKGVAIIAQSSNVAINMTMQQRGLSVAALCTVGNQACVGLNELAEHFIADHRISTLGLFIEGFSDIPAFEAMALKARLAGKSIVVLKLGKSEKSQHATLSHTATLAGGAAASSALLRRLGIVEVNSVSEFIETLKILDVIGPLTGSKISSISCSGGEASLMADAAHNSTLEFPDLNTKQCKKLTSVLGNKVTISNPLDYHTYVWGDVPSMTACFVAVMEGGFDLNIFVLDIPRPDKCETQGHQCAIDAIIAAQKQTHAKVAVITSLPENIDEAKTDEFHRHGVVVLHGLESGLKPIEAAVAAGKFLKIPQPDPVWLQTHKPIGNLSSLTESKAKRLLSKFGLAVPQTKEITNKGGIEEFAKTLAYPLVLKSLGLAHKSEFGAVVLNIDSDISLRAAIEKVPVSPEGYLLEEMVDEMLVEIIIGVSRDTSGMLLLTMGAGGILTELLNDSSSLVMPVTRSDVKHALSKTKINQILQGYRGAAAANINSIVDAVMSVQKYVEANKDSIVEIDINPLIVRERDAVAVDALVRQYN</sequence>
<organism evidence="3 4">
    <name type="scientific">SAR92 clade bacterium</name>
    <dbReference type="NCBI Taxonomy" id="2315479"/>
    <lineage>
        <taxon>Bacteria</taxon>
        <taxon>Pseudomonadati</taxon>
        <taxon>Pseudomonadota</taxon>
        <taxon>Gammaproteobacteria</taxon>
        <taxon>Cellvibrionales</taxon>
        <taxon>Porticoccaceae</taxon>
        <taxon>SAR92 clade</taxon>
    </lineage>
</organism>
<dbReference type="InterPro" id="IPR013815">
    <property type="entry name" value="ATP_grasp_subdomain_1"/>
</dbReference>